<dbReference type="Proteomes" id="UP001596220">
    <property type="component" value="Unassembled WGS sequence"/>
</dbReference>
<gene>
    <name evidence="1" type="ORF">ACFP3R_21035</name>
</gene>
<comment type="caution">
    <text evidence="1">The sequence shown here is derived from an EMBL/GenBank/DDBJ whole genome shotgun (WGS) entry which is preliminary data.</text>
</comment>
<dbReference type="EMBL" id="JBHSQO010000021">
    <property type="protein sequence ID" value="MFC6091760.1"/>
    <property type="molecule type" value="Genomic_DNA"/>
</dbReference>
<evidence type="ECO:0000313" key="2">
    <source>
        <dbReference type="Proteomes" id="UP001596220"/>
    </source>
</evidence>
<reference evidence="2" key="1">
    <citation type="journal article" date="2019" name="Int. J. Syst. Evol. Microbiol.">
        <title>The Global Catalogue of Microorganisms (GCM) 10K type strain sequencing project: providing services to taxonomists for standard genome sequencing and annotation.</title>
        <authorList>
            <consortium name="The Broad Institute Genomics Platform"/>
            <consortium name="The Broad Institute Genome Sequencing Center for Infectious Disease"/>
            <person name="Wu L."/>
            <person name="Ma J."/>
        </authorList>
    </citation>
    <scope>NUCLEOTIDE SEQUENCE [LARGE SCALE GENOMIC DNA]</scope>
    <source>
        <strain evidence="2">CGMCC 4.7246</strain>
    </source>
</reference>
<keyword evidence="2" id="KW-1185">Reference proteome</keyword>
<dbReference type="RefSeq" id="WP_380638062.1">
    <property type="nucleotide sequence ID" value="NZ_JBHSQO010000021.1"/>
</dbReference>
<proteinExistence type="predicted"/>
<accession>A0ABW1P9K6</accession>
<protein>
    <submittedName>
        <fullName evidence="1">Uncharacterized protein</fullName>
    </submittedName>
</protein>
<sequence>MTSDGQELSGDGVVRLGTGEFDLLRQVVREVRELGDDQLGALGVRRHEVDDLRTAVRAVRDELADGGYTTVDVVLEESATEPAVAPHPEPPGTARVTGVLTRAMAARLPDMIHYVRDWLGEPELGHRTGSAPAKLDELAARFPTSG</sequence>
<organism evidence="1 2">
    <name type="scientific">Saccharothrix lopnurensis</name>
    <dbReference type="NCBI Taxonomy" id="1670621"/>
    <lineage>
        <taxon>Bacteria</taxon>
        <taxon>Bacillati</taxon>
        <taxon>Actinomycetota</taxon>
        <taxon>Actinomycetes</taxon>
        <taxon>Pseudonocardiales</taxon>
        <taxon>Pseudonocardiaceae</taxon>
        <taxon>Saccharothrix</taxon>
    </lineage>
</organism>
<name>A0ABW1P9K6_9PSEU</name>
<evidence type="ECO:0000313" key="1">
    <source>
        <dbReference type="EMBL" id="MFC6091760.1"/>
    </source>
</evidence>